<evidence type="ECO:0008006" key="5">
    <source>
        <dbReference type="Google" id="ProtNLM"/>
    </source>
</evidence>
<dbReference type="Pfam" id="PF20567">
    <property type="entry name" value="DUF6776"/>
    <property type="match status" value="1"/>
</dbReference>
<dbReference type="Proteomes" id="UP001204615">
    <property type="component" value="Unassembled WGS sequence"/>
</dbReference>
<keyword evidence="1" id="KW-0175">Coiled coil</keyword>
<sequence length="253" mass="28021">MPPRPPPRLVVQTHDDARQRARRRWLLVAWPVSLVLTGALAFGLGQSPVQLPLPHGNRAAVKQLQAENEELKQQVADLRRSQQVADVAMRSLQRSMTEREEQISGLRADLGFYSRLVGGDSQRQGLRIQEVRVQPVARSNAWNVTLSLTQNVRRGDEIGGKVTITVEGLSDNQVQQLSWDALGDNAQKDGLPFKFRYFQQLHATFVLPAGFRPTRLRIHAAPDQGATADRAVAWGDALNGTITSTRGDSDAQP</sequence>
<evidence type="ECO:0000256" key="1">
    <source>
        <dbReference type="SAM" id="Coils"/>
    </source>
</evidence>
<proteinExistence type="predicted"/>
<reference evidence="3 4" key="1">
    <citation type="submission" date="2022-06" db="EMBL/GenBank/DDBJ databases">
        <title>Dyella sp. Sa strain:Sa Genome sequencing.</title>
        <authorList>
            <person name="Park S."/>
        </authorList>
    </citation>
    <scope>NUCLEOTIDE SEQUENCE [LARGE SCALE GENOMIC DNA]</scope>
    <source>
        <strain evidence="3 4">Sa</strain>
    </source>
</reference>
<evidence type="ECO:0000313" key="4">
    <source>
        <dbReference type="Proteomes" id="UP001204615"/>
    </source>
</evidence>
<name>A0ABT1F5D0_9GAMM</name>
<keyword evidence="4" id="KW-1185">Reference proteome</keyword>
<dbReference type="EMBL" id="JAMZEK010000001">
    <property type="protein sequence ID" value="MCP1372594.1"/>
    <property type="molecule type" value="Genomic_DNA"/>
</dbReference>
<protein>
    <recommendedName>
        <fullName evidence="5">Transmembrane protein</fullName>
    </recommendedName>
</protein>
<organism evidence="3 4">
    <name type="scientific">Dyella lutea</name>
    <dbReference type="NCBI Taxonomy" id="2950441"/>
    <lineage>
        <taxon>Bacteria</taxon>
        <taxon>Pseudomonadati</taxon>
        <taxon>Pseudomonadota</taxon>
        <taxon>Gammaproteobacteria</taxon>
        <taxon>Lysobacterales</taxon>
        <taxon>Rhodanobacteraceae</taxon>
        <taxon>Dyella</taxon>
    </lineage>
</organism>
<keyword evidence="2" id="KW-0812">Transmembrane</keyword>
<keyword evidence="2" id="KW-0472">Membrane</keyword>
<dbReference type="InterPro" id="IPR046703">
    <property type="entry name" value="DUF6776"/>
</dbReference>
<feature type="coiled-coil region" evidence="1">
    <location>
        <begin position="57"/>
        <end position="109"/>
    </location>
</feature>
<accession>A0ABT1F5D0</accession>
<evidence type="ECO:0000256" key="2">
    <source>
        <dbReference type="SAM" id="Phobius"/>
    </source>
</evidence>
<gene>
    <name evidence="3" type="ORF">NC595_00800</name>
</gene>
<evidence type="ECO:0000313" key="3">
    <source>
        <dbReference type="EMBL" id="MCP1372594.1"/>
    </source>
</evidence>
<feature type="transmembrane region" description="Helical" evidence="2">
    <location>
        <begin position="25"/>
        <end position="45"/>
    </location>
</feature>
<keyword evidence="2" id="KW-1133">Transmembrane helix</keyword>
<comment type="caution">
    <text evidence="3">The sequence shown here is derived from an EMBL/GenBank/DDBJ whole genome shotgun (WGS) entry which is preliminary data.</text>
</comment>